<sequence>MDEDGWFPQSYVWIFLAVVLIIRFWIYGPIHFNPDHICDICVDSNNTLLLSCRHCFWCHTCTDQTFGLIRQSAWPVRCPCNVPVTLNHAQHFLTPDTSALITRRVKEWSIPGVKQDIPCTDCSFQTCSICRQLGHEGNCQIEETTQQTLATSDAQKYKRCLKCDQMIELNTGCQHITCDECSYEFCYLCGQLWAECRATCEGSAEFIPREHDLAAAFVADET</sequence>
<evidence type="ECO:0000313" key="9">
    <source>
        <dbReference type="EMBL" id="THV69070.1"/>
    </source>
</evidence>
<dbReference type="GO" id="GO:0008270">
    <property type="term" value="F:zinc ion binding"/>
    <property type="evidence" value="ECO:0007669"/>
    <property type="project" value="UniProtKB-KW"/>
</dbReference>
<keyword evidence="7" id="KW-1133">Transmembrane helix</keyword>
<keyword evidence="7" id="KW-0472">Membrane</keyword>
<dbReference type="GO" id="GO:0004842">
    <property type="term" value="F:ubiquitin-protein transferase activity"/>
    <property type="evidence" value="ECO:0007669"/>
    <property type="project" value="InterPro"/>
</dbReference>
<proteinExistence type="predicted"/>
<keyword evidence="5" id="KW-0833">Ubl conjugation pathway</keyword>
<dbReference type="Proteomes" id="UP000304951">
    <property type="component" value="Unassembled WGS sequence"/>
</dbReference>
<evidence type="ECO:0000256" key="1">
    <source>
        <dbReference type="ARBA" id="ARBA00022679"/>
    </source>
</evidence>
<evidence type="ECO:0000259" key="8">
    <source>
        <dbReference type="PROSITE" id="PS51873"/>
    </source>
</evidence>
<dbReference type="EMBL" id="QZAF01000276">
    <property type="protein sequence ID" value="THV69070.1"/>
    <property type="molecule type" value="Genomic_DNA"/>
</dbReference>
<evidence type="ECO:0000256" key="2">
    <source>
        <dbReference type="ARBA" id="ARBA00022723"/>
    </source>
</evidence>
<dbReference type="PROSITE" id="PS51873">
    <property type="entry name" value="TRIAD"/>
    <property type="match status" value="1"/>
</dbReference>
<dbReference type="AlphaFoldDB" id="A0A4S8SEU7"/>
<gene>
    <name evidence="9" type="ORF">D6D28_06165</name>
</gene>
<keyword evidence="2" id="KW-0479">Metal-binding</keyword>
<evidence type="ECO:0000256" key="4">
    <source>
        <dbReference type="ARBA" id="ARBA00022771"/>
    </source>
</evidence>
<dbReference type="InterPro" id="IPR044066">
    <property type="entry name" value="TRIAD_supradom"/>
</dbReference>
<dbReference type="SUPFAM" id="SSF57850">
    <property type="entry name" value="RING/U-box"/>
    <property type="match status" value="1"/>
</dbReference>
<name>A0A4S8SEU7_AURPU</name>
<evidence type="ECO:0000256" key="7">
    <source>
        <dbReference type="SAM" id="Phobius"/>
    </source>
</evidence>
<accession>A0A4S8SEU7</accession>
<comment type="caution">
    <text evidence="9">The sequence shown here is derived from an EMBL/GenBank/DDBJ whole genome shotgun (WGS) entry which is preliminary data.</text>
</comment>
<feature type="domain" description="RING-type" evidence="8">
    <location>
        <begin position="34"/>
        <end position="210"/>
    </location>
</feature>
<protein>
    <recommendedName>
        <fullName evidence="8">RING-type domain-containing protein</fullName>
    </recommendedName>
</protein>
<dbReference type="GO" id="GO:0016567">
    <property type="term" value="P:protein ubiquitination"/>
    <property type="evidence" value="ECO:0007669"/>
    <property type="project" value="InterPro"/>
</dbReference>
<organism evidence="9 10">
    <name type="scientific">Aureobasidium pullulans</name>
    <name type="common">Black yeast</name>
    <name type="synonym">Pullularia pullulans</name>
    <dbReference type="NCBI Taxonomy" id="5580"/>
    <lineage>
        <taxon>Eukaryota</taxon>
        <taxon>Fungi</taxon>
        <taxon>Dikarya</taxon>
        <taxon>Ascomycota</taxon>
        <taxon>Pezizomycotina</taxon>
        <taxon>Dothideomycetes</taxon>
        <taxon>Dothideomycetidae</taxon>
        <taxon>Dothideales</taxon>
        <taxon>Saccotheciaceae</taxon>
        <taxon>Aureobasidium</taxon>
    </lineage>
</organism>
<dbReference type="PANTHER" id="PTHR11685">
    <property type="entry name" value="RBR FAMILY RING FINGER AND IBR DOMAIN-CONTAINING"/>
    <property type="match status" value="1"/>
</dbReference>
<evidence type="ECO:0000256" key="5">
    <source>
        <dbReference type="ARBA" id="ARBA00022786"/>
    </source>
</evidence>
<keyword evidence="1" id="KW-0808">Transferase</keyword>
<evidence type="ECO:0000256" key="3">
    <source>
        <dbReference type="ARBA" id="ARBA00022737"/>
    </source>
</evidence>
<dbReference type="Gene3D" id="1.20.120.1750">
    <property type="match status" value="1"/>
</dbReference>
<evidence type="ECO:0000313" key="10">
    <source>
        <dbReference type="Proteomes" id="UP000304951"/>
    </source>
</evidence>
<evidence type="ECO:0000256" key="6">
    <source>
        <dbReference type="ARBA" id="ARBA00022833"/>
    </source>
</evidence>
<feature type="transmembrane region" description="Helical" evidence="7">
    <location>
        <begin position="6"/>
        <end position="26"/>
    </location>
</feature>
<keyword evidence="3" id="KW-0677">Repeat</keyword>
<keyword evidence="7" id="KW-0812">Transmembrane</keyword>
<dbReference type="Pfam" id="PF22191">
    <property type="entry name" value="IBR_1"/>
    <property type="match status" value="1"/>
</dbReference>
<dbReference type="InterPro" id="IPR031127">
    <property type="entry name" value="E3_UB_ligase_RBR"/>
</dbReference>
<keyword evidence="6" id="KW-0862">Zinc</keyword>
<keyword evidence="4" id="KW-0863">Zinc-finger</keyword>
<reference evidence="9 10" key="1">
    <citation type="submission" date="2018-10" db="EMBL/GenBank/DDBJ databases">
        <title>Fifty Aureobasidium pullulans genomes reveal a recombining polyextremotolerant generalist.</title>
        <authorList>
            <person name="Gostincar C."/>
            <person name="Turk M."/>
            <person name="Zajc J."/>
            <person name="Gunde-Cimerman N."/>
        </authorList>
    </citation>
    <scope>NUCLEOTIDE SEQUENCE [LARGE SCALE GENOMIC DNA]</scope>
    <source>
        <strain evidence="9 10">EXF-11900</strain>
    </source>
</reference>